<evidence type="ECO:0000256" key="5">
    <source>
        <dbReference type="SAM" id="MobiDB-lite"/>
    </source>
</evidence>
<feature type="domain" description="HAMP" evidence="9">
    <location>
        <begin position="292"/>
        <end position="344"/>
    </location>
</feature>
<dbReference type="GO" id="GO:0007165">
    <property type="term" value="P:signal transduction"/>
    <property type="evidence" value="ECO:0007669"/>
    <property type="project" value="UniProtKB-KW"/>
</dbReference>
<dbReference type="Pfam" id="PF00672">
    <property type="entry name" value="HAMP"/>
    <property type="match status" value="1"/>
</dbReference>
<dbReference type="RefSeq" id="WP_183793410.1">
    <property type="nucleotide sequence ID" value="NZ_JACIDU010000011.1"/>
</dbReference>
<evidence type="ECO:0000259" key="8">
    <source>
        <dbReference type="PROSITE" id="PS50111"/>
    </source>
</evidence>
<comment type="similarity">
    <text evidence="3">Belongs to the methyl-accepting chemotaxis (MCP) protein family.</text>
</comment>
<evidence type="ECO:0000313" key="10">
    <source>
        <dbReference type="EMBL" id="MBB4104326.1"/>
    </source>
</evidence>
<dbReference type="SMART" id="SM00304">
    <property type="entry name" value="HAMP"/>
    <property type="match status" value="2"/>
</dbReference>
<dbReference type="GO" id="GO:0006935">
    <property type="term" value="P:chemotaxis"/>
    <property type="evidence" value="ECO:0007669"/>
    <property type="project" value="UniProtKB-KW"/>
</dbReference>
<dbReference type="Pfam" id="PF00015">
    <property type="entry name" value="MCPsignal"/>
    <property type="match status" value="1"/>
</dbReference>
<comment type="caution">
    <text evidence="10">The sequence shown here is derived from an EMBL/GenBank/DDBJ whole genome shotgun (WGS) entry which is preliminary data.</text>
</comment>
<dbReference type="PANTHER" id="PTHR43531:SF11">
    <property type="entry name" value="METHYL-ACCEPTING CHEMOTAXIS PROTEIN 3"/>
    <property type="match status" value="1"/>
</dbReference>
<dbReference type="PROSITE" id="PS50885">
    <property type="entry name" value="HAMP"/>
    <property type="match status" value="2"/>
</dbReference>
<dbReference type="Gene3D" id="1.10.287.950">
    <property type="entry name" value="Methyl-accepting chemotaxis protein"/>
    <property type="match status" value="1"/>
</dbReference>
<dbReference type="Pfam" id="PF05227">
    <property type="entry name" value="CHASE3"/>
    <property type="match status" value="1"/>
</dbReference>
<name>A0A7W6K4U7_9HYPH</name>
<reference evidence="10 11" key="1">
    <citation type="submission" date="2020-08" db="EMBL/GenBank/DDBJ databases">
        <title>Genomic Encyclopedia of Type Strains, Phase IV (KMG-IV): sequencing the most valuable type-strain genomes for metagenomic binning, comparative biology and taxonomic classification.</title>
        <authorList>
            <person name="Goeker M."/>
        </authorList>
    </citation>
    <scope>NUCLEOTIDE SEQUENCE [LARGE SCALE GENOMIC DNA]</scope>
    <source>
        <strain evidence="10 11">DSM 26385</strain>
    </source>
</reference>
<dbReference type="Gene3D" id="6.10.340.10">
    <property type="match status" value="1"/>
</dbReference>
<keyword evidence="11" id="KW-1185">Reference proteome</keyword>
<comment type="subcellular location">
    <subcellularLocation>
        <location evidence="1">Membrane</location>
    </subcellularLocation>
</comment>
<dbReference type="SMART" id="SM00283">
    <property type="entry name" value="MA"/>
    <property type="match status" value="1"/>
</dbReference>
<dbReference type="SUPFAM" id="SSF158472">
    <property type="entry name" value="HAMP domain-like"/>
    <property type="match status" value="1"/>
</dbReference>
<dbReference type="FunFam" id="1.10.287.950:FF:000001">
    <property type="entry name" value="Methyl-accepting chemotaxis sensory transducer"/>
    <property type="match status" value="1"/>
</dbReference>
<evidence type="ECO:0000313" key="11">
    <source>
        <dbReference type="Proteomes" id="UP000584824"/>
    </source>
</evidence>
<keyword evidence="7" id="KW-0732">Signal</keyword>
<evidence type="ECO:0000256" key="2">
    <source>
        <dbReference type="ARBA" id="ARBA00022500"/>
    </source>
</evidence>
<dbReference type="InterPro" id="IPR004089">
    <property type="entry name" value="MCPsignal_dom"/>
</dbReference>
<keyword evidence="4" id="KW-0807">Transducer</keyword>
<dbReference type="InterPro" id="IPR003660">
    <property type="entry name" value="HAMP_dom"/>
</dbReference>
<organism evidence="10 11">
    <name type="scientific">Allorhizobium borbori</name>
    <dbReference type="NCBI Taxonomy" id="485907"/>
    <lineage>
        <taxon>Bacteria</taxon>
        <taxon>Pseudomonadati</taxon>
        <taxon>Pseudomonadota</taxon>
        <taxon>Alphaproteobacteria</taxon>
        <taxon>Hyphomicrobiales</taxon>
        <taxon>Rhizobiaceae</taxon>
        <taxon>Rhizobium/Agrobacterium group</taxon>
        <taxon>Allorhizobium</taxon>
    </lineage>
</organism>
<feature type="compositionally biased region" description="Low complexity" evidence="5">
    <location>
        <begin position="608"/>
        <end position="623"/>
    </location>
</feature>
<proteinExistence type="inferred from homology"/>
<evidence type="ECO:0000256" key="6">
    <source>
        <dbReference type="SAM" id="Phobius"/>
    </source>
</evidence>
<evidence type="ECO:0000259" key="9">
    <source>
        <dbReference type="PROSITE" id="PS50885"/>
    </source>
</evidence>
<feature type="region of interest" description="Disordered" evidence="5">
    <location>
        <begin position="592"/>
        <end position="679"/>
    </location>
</feature>
<dbReference type="GO" id="GO:0004888">
    <property type="term" value="F:transmembrane signaling receptor activity"/>
    <property type="evidence" value="ECO:0007669"/>
    <property type="project" value="InterPro"/>
</dbReference>
<feature type="signal peptide" evidence="7">
    <location>
        <begin position="1"/>
        <end position="26"/>
    </location>
</feature>
<dbReference type="GO" id="GO:0016020">
    <property type="term" value="C:membrane"/>
    <property type="evidence" value="ECO:0007669"/>
    <property type="project" value="UniProtKB-SubCell"/>
</dbReference>
<keyword evidence="6" id="KW-0812">Transmembrane</keyword>
<feature type="transmembrane region" description="Helical" evidence="6">
    <location>
        <begin position="186"/>
        <end position="210"/>
    </location>
</feature>
<evidence type="ECO:0000256" key="4">
    <source>
        <dbReference type="PROSITE-ProRule" id="PRU00284"/>
    </source>
</evidence>
<feature type="compositionally biased region" description="Low complexity" evidence="5">
    <location>
        <begin position="635"/>
        <end position="646"/>
    </location>
</feature>
<dbReference type="Proteomes" id="UP000584824">
    <property type="component" value="Unassembled WGS sequence"/>
</dbReference>
<feature type="domain" description="Methyl-accepting transducer" evidence="8">
    <location>
        <begin position="349"/>
        <end position="578"/>
    </location>
</feature>
<dbReference type="PROSITE" id="PS50111">
    <property type="entry name" value="CHEMOTAXIS_TRANSDUC_2"/>
    <property type="match status" value="1"/>
</dbReference>
<accession>A0A7W6K4U7</accession>
<gene>
    <name evidence="10" type="ORF">GGQ66_002900</name>
</gene>
<keyword evidence="6" id="KW-1133">Transmembrane helix</keyword>
<dbReference type="PANTHER" id="PTHR43531">
    <property type="entry name" value="PROTEIN ICFG"/>
    <property type="match status" value="1"/>
</dbReference>
<sequence>MSLKNLSINLKLVLTFAAIMSVCALASAGVLWTSVQNRVVSDEVNRIGVMVLKVDDALSAMLEQAVNQRGYVLFRSESTYKDVFVNREKMLTALGEAETLAVGRPEELAAIAALRQAADVFHKELTVPQLAARKDTDKPIEEIIEIGRNASRGQLDAFRSTAAEFKQKVGARLGALIAEQQTAHSAIYMALVLGGVLAGLIAVALIWLLARSLVTPVVGMTAAMTRLAAGHNDIDVPGLDRGDELGRMAKAVLVFKQAAIDKLRLSSEADRMRAETDEERHRNEAYRAERDNQARFAVETLASGLKALSDGDVSCRLNQAFAPHLDELRVDFNNALEKLQATLKTVGVTASTIKTGSSEIRAATDELARRTEQQAASVEETAAALEEVTITVRDSARGAEQAGQLVARARGEAEKSGDVMRRAVAAMREIEKSSQAIGNIIGVIDEIAFQTNLLALNAGVEAARAGEAGKGFAVVAQEVRELAQRSANAAKEIKMLIGASSQQIHNGVALVDETGQALEAIISEVEEIDSHVSAIVTAAREQSTGLQEINAAVNTMDHGTQQNAAMVEQQTAASHTLAREAQSLNELLSQFKMDDGGGFAQPAPVNRSAPPSSGPASAPRPFAEPIARQPVRKITTPQPAPATARPVPSPALALNQKLASALGAKQETGGKSEPDWTEF</sequence>
<dbReference type="InterPro" id="IPR004090">
    <property type="entry name" value="Chemotax_Me-accpt_rcpt"/>
</dbReference>
<dbReference type="EMBL" id="JACIDU010000011">
    <property type="protein sequence ID" value="MBB4104326.1"/>
    <property type="molecule type" value="Genomic_DNA"/>
</dbReference>
<feature type="domain" description="HAMP" evidence="9">
    <location>
        <begin position="211"/>
        <end position="264"/>
    </location>
</feature>
<dbReference type="SUPFAM" id="SSF58104">
    <property type="entry name" value="Methyl-accepting chemotaxis protein (MCP) signaling domain"/>
    <property type="match status" value="1"/>
</dbReference>
<dbReference type="AlphaFoldDB" id="A0A7W6K4U7"/>
<evidence type="ECO:0000256" key="7">
    <source>
        <dbReference type="SAM" id="SignalP"/>
    </source>
</evidence>
<dbReference type="CDD" id="cd11386">
    <property type="entry name" value="MCP_signal"/>
    <property type="match status" value="1"/>
</dbReference>
<dbReference type="InterPro" id="IPR007891">
    <property type="entry name" value="CHASE3"/>
</dbReference>
<evidence type="ECO:0000256" key="1">
    <source>
        <dbReference type="ARBA" id="ARBA00004370"/>
    </source>
</evidence>
<protein>
    <submittedName>
        <fullName evidence="10">Methyl-accepting chemotaxis protein</fullName>
    </submittedName>
</protein>
<keyword evidence="6" id="KW-0472">Membrane</keyword>
<evidence type="ECO:0000256" key="3">
    <source>
        <dbReference type="ARBA" id="ARBA00029447"/>
    </source>
</evidence>
<feature type="compositionally biased region" description="Basic and acidic residues" evidence="5">
    <location>
        <begin position="668"/>
        <end position="679"/>
    </location>
</feature>
<dbReference type="PRINTS" id="PR00260">
    <property type="entry name" value="CHEMTRNSDUCR"/>
</dbReference>
<keyword evidence="2" id="KW-0145">Chemotaxis</keyword>
<dbReference type="InterPro" id="IPR051310">
    <property type="entry name" value="MCP_chemotaxis"/>
</dbReference>
<feature type="chain" id="PRO_5030573888" evidence="7">
    <location>
        <begin position="27"/>
        <end position="679"/>
    </location>
</feature>